<keyword evidence="4 11" id="KW-0134">Cell wall</keyword>
<feature type="compositionally biased region" description="Polar residues" evidence="12">
    <location>
        <begin position="125"/>
        <end position="140"/>
    </location>
</feature>
<evidence type="ECO:0000256" key="3">
    <source>
        <dbReference type="ARBA" id="ARBA00013229"/>
    </source>
</evidence>
<keyword evidence="6 11" id="KW-0378">Hydrolase</keyword>
<dbReference type="EC" id="3.1.1.11" evidence="3 11"/>
<comment type="catalytic activity">
    <reaction evidence="9 11">
        <text>[(1-&gt;4)-alpha-D-galacturonosyl methyl ester](n) + n H2O = [(1-&gt;4)-alpha-D-galacturonosyl](n) + n methanol + n H(+)</text>
        <dbReference type="Rhea" id="RHEA:22380"/>
        <dbReference type="Rhea" id="RHEA-COMP:14570"/>
        <dbReference type="Rhea" id="RHEA-COMP:14573"/>
        <dbReference type="ChEBI" id="CHEBI:15377"/>
        <dbReference type="ChEBI" id="CHEBI:15378"/>
        <dbReference type="ChEBI" id="CHEBI:17790"/>
        <dbReference type="ChEBI" id="CHEBI:140522"/>
        <dbReference type="ChEBI" id="CHEBI:140523"/>
        <dbReference type="EC" id="3.1.1.11"/>
    </reaction>
</comment>
<evidence type="ECO:0000256" key="5">
    <source>
        <dbReference type="ARBA" id="ARBA00022525"/>
    </source>
</evidence>
<feature type="domain" description="Pectinesterase catalytic" evidence="13">
    <location>
        <begin position="216"/>
        <end position="527"/>
    </location>
</feature>
<dbReference type="InterPro" id="IPR011050">
    <property type="entry name" value="Pectin_lyase_fold/virulence"/>
</dbReference>
<evidence type="ECO:0000313" key="14">
    <source>
        <dbReference type="EMBL" id="KAL0393279.1"/>
    </source>
</evidence>
<dbReference type="SUPFAM" id="SSF51126">
    <property type="entry name" value="Pectin lyase-like"/>
    <property type="match status" value="1"/>
</dbReference>
<dbReference type="GO" id="GO:0030599">
    <property type="term" value="F:pectinesterase activity"/>
    <property type="evidence" value="ECO:0007669"/>
    <property type="project" value="UniProtKB-UniRule"/>
</dbReference>
<dbReference type="SUPFAM" id="SSF101148">
    <property type="entry name" value="Plant invertase/pectin methylesterase inhibitor"/>
    <property type="match status" value="1"/>
</dbReference>
<evidence type="ECO:0000256" key="12">
    <source>
        <dbReference type="SAM" id="MobiDB-lite"/>
    </source>
</evidence>
<dbReference type="AlphaFoldDB" id="A0AAW2SLA8"/>
<protein>
    <recommendedName>
        <fullName evidence="3 11">Pectinesterase</fullName>
        <ecNumber evidence="3 11">3.1.1.11</ecNumber>
    </recommendedName>
</protein>
<dbReference type="GO" id="GO:0045490">
    <property type="term" value="P:pectin catabolic process"/>
    <property type="evidence" value="ECO:0007669"/>
    <property type="project" value="UniProtKB-UniRule"/>
</dbReference>
<gene>
    <name evidence="14" type="ORF">Sradi_2550700</name>
</gene>
<evidence type="ECO:0000256" key="10">
    <source>
        <dbReference type="PROSITE-ProRule" id="PRU10040"/>
    </source>
</evidence>
<evidence type="ECO:0000256" key="7">
    <source>
        <dbReference type="ARBA" id="ARBA00023085"/>
    </source>
</evidence>
<evidence type="ECO:0000256" key="6">
    <source>
        <dbReference type="ARBA" id="ARBA00022801"/>
    </source>
</evidence>
<dbReference type="InterPro" id="IPR033131">
    <property type="entry name" value="Pectinesterase_Asp_AS"/>
</dbReference>
<dbReference type="InterPro" id="IPR012334">
    <property type="entry name" value="Pectin_lyas_fold"/>
</dbReference>
<keyword evidence="8 11" id="KW-0961">Cell wall biogenesis/degradation</keyword>
<comment type="subcellular location">
    <subcellularLocation>
        <location evidence="1 11">Secreted</location>
        <location evidence="1 11">Cell wall</location>
    </subcellularLocation>
</comment>
<dbReference type="Gene3D" id="2.160.20.10">
    <property type="entry name" value="Single-stranded right-handed beta-helix, Pectin lyase-like"/>
    <property type="match status" value="1"/>
</dbReference>
<evidence type="ECO:0000256" key="11">
    <source>
        <dbReference type="RuleBase" id="RU000589"/>
    </source>
</evidence>
<dbReference type="Pfam" id="PF01095">
    <property type="entry name" value="Pectinesterase"/>
    <property type="match status" value="1"/>
</dbReference>
<feature type="region of interest" description="Disordered" evidence="12">
    <location>
        <begin position="111"/>
        <end position="142"/>
    </location>
</feature>
<dbReference type="PANTHER" id="PTHR31707">
    <property type="entry name" value="PECTINESTERASE"/>
    <property type="match status" value="1"/>
</dbReference>
<evidence type="ECO:0000256" key="2">
    <source>
        <dbReference type="ARBA" id="ARBA00005184"/>
    </source>
</evidence>
<comment type="function">
    <text evidence="11">Acts in the modification of cell walls via demethylesterification of cell wall pectin.</text>
</comment>
<keyword evidence="5 11" id="KW-0964">Secreted</keyword>
<evidence type="ECO:0000259" key="13">
    <source>
        <dbReference type="Pfam" id="PF01095"/>
    </source>
</evidence>
<dbReference type="Gene3D" id="1.20.140.40">
    <property type="entry name" value="Invertase/pectin methylesterase inhibitor family protein"/>
    <property type="match status" value="1"/>
</dbReference>
<evidence type="ECO:0000256" key="9">
    <source>
        <dbReference type="ARBA" id="ARBA00047928"/>
    </source>
</evidence>
<keyword evidence="7 11" id="KW-0063">Aspartyl esterase</keyword>
<organism evidence="14">
    <name type="scientific">Sesamum radiatum</name>
    <name type="common">Black benniseed</name>
    <dbReference type="NCBI Taxonomy" id="300843"/>
    <lineage>
        <taxon>Eukaryota</taxon>
        <taxon>Viridiplantae</taxon>
        <taxon>Streptophyta</taxon>
        <taxon>Embryophyta</taxon>
        <taxon>Tracheophyta</taxon>
        <taxon>Spermatophyta</taxon>
        <taxon>Magnoliopsida</taxon>
        <taxon>eudicotyledons</taxon>
        <taxon>Gunneridae</taxon>
        <taxon>Pentapetalae</taxon>
        <taxon>asterids</taxon>
        <taxon>lamiids</taxon>
        <taxon>Lamiales</taxon>
        <taxon>Pedaliaceae</taxon>
        <taxon>Sesamum</taxon>
    </lineage>
</organism>
<reference evidence="14" key="2">
    <citation type="journal article" date="2024" name="Plant">
        <title>Genomic evolution and insights into agronomic trait innovations of Sesamum species.</title>
        <authorList>
            <person name="Miao H."/>
            <person name="Wang L."/>
            <person name="Qu L."/>
            <person name="Liu H."/>
            <person name="Sun Y."/>
            <person name="Le M."/>
            <person name="Wang Q."/>
            <person name="Wei S."/>
            <person name="Zheng Y."/>
            <person name="Lin W."/>
            <person name="Duan Y."/>
            <person name="Cao H."/>
            <person name="Xiong S."/>
            <person name="Wang X."/>
            <person name="Wei L."/>
            <person name="Li C."/>
            <person name="Ma Q."/>
            <person name="Ju M."/>
            <person name="Zhao R."/>
            <person name="Li G."/>
            <person name="Mu C."/>
            <person name="Tian Q."/>
            <person name="Mei H."/>
            <person name="Zhang T."/>
            <person name="Gao T."/>
            <person name="Zhang H."/>
        </authorList>
    </citation>
    <scope>NUCLEOTIDE SEQUENCE</scope>
    <source>
        <strain evidence="14">G02</strain>
    </source>
</reference>
<evidence type="ECO:0000256" key="4">
    <source>
        <dbReference type="ARBA" id="ARBA00022512"/>
    </source>
</evidence>
<comment type="pathway">
    <text evidence="2 11">Glycan metabolism; pectin degradation; 2-dehydro-3-deoxy-D-gluconate from pectin: step 1/5.</text>
</comment>
<dbReference type="InterPro" id="IPR035513">
    <property type="entry name" value="Invertase/methylesterase_inhib"/>
</dbReference>
<dbReference type="FunFam" id="2.160.20.10:FF:000029">
    <property type="entry name" value="Pectinesterase 4"/>
    <property type="match status" value="1"/>
</dbReference>
<feature type="chain" id="PRO_5043107676" description="Pectinesterase" evidence="11">
    <location>
        <begin position="26"/>
        <end position="544"/>
    </location>
</feature>
<dbReference type="InterPro" id="IPR000070">
    <property type="entry name" value="Pectinesterase_cat"/>
</dbReference>
<feature type="active site" evidence="10">
    <location>
        <position position="380"/>
    </location>
</feature>
<evidence type="ECO:0000256" key="1">
    <source>
        <dbReference type="ARBA" id="ARBA00004191"/>
    </source>
</evidence>
<dbReference type="EMBL" id="JACGWJ010000010">
    <property type="protein sequence ID" value="KAL0393279.1"/>
    <property type="molecule type" value="Genomic_DNA"/>
</dbReference>
<accession>A0AAW2SLA8</accession>
<keyword evidence="11" id="KW-0732">Signal</keyword>
<evidence type="ECO:0000256" key="8">
    <source>
        <dbReference type="ARBA" id="ARBA00023316"/>
    </source>
</evidence>
<dbReference type="PROSITE" id="PS00800">
    <property type="entry name" value="PECTINESTERASE_1"/>
    <property type="match status" value="1"/>
</dbReference>
<feature type="signal peptide" evidence="11">
    <location>
        <begin position="1"/>
        <end position="25"/>
    </location>
</feature>
<dbReference type="GO" id="GO:0042545">
    <property type="term" value="P:cell wall modification"/>
    <property type="evidence" value="ECO:0007669"/>
    <property type="project" value="UniProtKB-UniRule"/>
</dbReference>
<sequence length="544" mass="59472">MAAKAAVAGLAAILVVAMVVAVAVGITKKHNEGEISAGSTKAVQSICAPTDYIDTCEKSLSDADTTDPKELIKAAFEFTEKNIGDVIKNSPLFKEQPVMIAPSKHWRSVKKCSTQPSMISRGRSTRSVNSTPQRPMSTSRTSRRGLALLSPTMKPALMPSRTPQMSSNGLAMVSNMSSIFTSLQTGSAASRKLLSEEEADLFISKKQRSLLALQPNAVVAQDGSGQFKTISAAIASVPQKNNQMFVIHVKAGVYKESVEIPKKVNKIVLIGDGPLKTRITGRKTMLKVLRRSTLQLLSFKCRDKIESSLSLAAVNADEFMAKDIGIENTAGPLGHQAVALRVSGDRAIFHNVHIDGYQDTLYAHTYRQYYRDCSISGTIDFIFGDAQALFQNCKFVVRKPGPNQACMVTAQGRVERHSLGATVIQNGDFVAEPALLQASPPVKVYLGRPWKMLSRTIIMQSNIGGFVAPEGWSVWQGTFALDTLYYAEYQNRGPGSDQKSRVEWKGIQHFSPQMAESWTGAKFYHGDEWIRNSGVPYVPTMMKV</sequence>
<reference evidence="14" key="1">
    <citation type="submission" date="2020-06" db="EMBL/GenBank/DDBJ databases">
        <authorList>
            <person name="Li T."/>
            <person name="Hu X."/>
            <person name="Zhang T."/>
            <person name="Song X."/>
            <person name="Zhang H."/>
            <person name="Dai N."/>
            <person name="Sheng W."/>
            <person name="Hou X."/>
            <person name="Wei L."/>
        </authorList>
    </citation>
    <scope>NUCLEOTIDE SEQUENCE</scope>
    <source>
        <strain evidence="14">G02</strain>
        <tissue evidence="14">Leaf</tissue>
    </source>
</reference>
<name>A0AAW2SLA8_SESRA</name>
<proteinExistence type="predicted"/>
<dbReference type="PROSITE" id="PS00503">
    <property type="entry name" value="PECTINESTERASE_2"/>
    <property type="match status" value="1"/>
</dbReference>
<comment type="caution">
    <text evidence="14">The sequence shown here is derived from an EMBL/GenBank/DDBJ whole genome shotgun (WGS) entry which is preliminary data.</text>
</comment>
<dbReference type="InterPro" id="IPR018040">
    <property type="entry name" value="Pectinesterase_Tyr_AS"/>
</dbReference>